<evidence type="ECO:0000313" key="2">
    <source>
        <dbReference type="Proteomes" id="UP001190700"/>
    </source>
</evidence>
<proteinExistence type="predicted"/>
<evidence type="ECO:0000313" key="1">
    <source>
        <dbReference type="EMBL" id="KAK3258891.1"/>
    </source>
</evidence>
<protein>
    <submittedName>
        <fullName evidence="1">Uncharacterized protein</fullName>
    </submittedName>
</protein>
<keyword evidence="2" id="KW-1185">Reference proteome</keyword>
<dbReference type="EMBL" id="LGRX02019183">
    <property type="protein sequence ID" value="KAK3258891.1"/>
    <property type="molecule type" value="Genomic_DNA"/>
</dbReference>
<gene>
    <name evidence="1" type="ORF">CYMTET_32086</name>
</gene>
<dbReference type="Proteomes" id="UP001190700">
    <property type="component" value="Unassembled WGS sequence"/>
</dbReference>
<name>A0AAE0FGH3_9CHLO</name>
<reference evidence="1 2" key="1">
    <citation type="journal article" date="2015" name="Genome Biol. Evol.">
        <title>Comparative Genomics of a Bacterivorous Green Alga Reveals Evolutionary Causalities and Consequences of Phago-Mixotrophic Mode of Nutrition.</title>
        <authorList>
            <person name="Burns J.A."/>
            <person name="Paasch A."/>
            <person name="Narechania A."/>
            <person name="Kim E."/>
        </authorList>
    </citation>
    <scope>NUCLEOTIDE SEQUENCE [LARGE SCALE GENOMIC DNA]</scope>
    <source>
        <strain evidence="1 2">PLY_AMNH</strain>
    </source>
</reference>
<dbReference type="AlphaFoldDB" id="A0AAE0FGH3"/>
<accession>A0AAE0FGH3</accession>
<sequence>MHNKVAAAELLPGASQGNAAEREAVATASSAQLALRCALAGKAVARRTPATNLGCALAAASLAQLTPRCSLAMHWKLQAPRASRCALVGLAAARPTSATAVGCALAAPSLA</sequence>
<comment type="caution">
    <text evidence="1">The sequence shown here is derived from an EMBL/GenBank/DDBJ whole genome shotgun (WGS) entry which is preliminary data.</text>
</comment>
<organism evidence="1 2">
    <name type="scientific">Cymbomonas tetramitiformis</name>
    <dbReference type="NCBI Taxonomy" id="36881"/>
    <lineage>
        <taxon>Eukaryota</taxon>
        <taxon>Viridiplantae</taxon>
        <taxon>Chlorophyta</taxon>
        <taxon>Pyramimonadophyceae</taxon>
        <taxon>Pyramimonadales</taxon>
        <taxon>Pyramimonadaceae</taxon>
        <taxon>Cymbomonas</taxon>
    </lineage>
</organism>